<dbReference type="InterPro" id="IPR011990">
    <property type="entry name" value="TPR-like_helical_dom_sf"/>
</dbReference>
<dbReference type="SUPFAM" id="SSF48452">
    <property type="entry name" value="TPR-like"/>
    <property type="match status" value="1"/>
</dbReference>
<evidence type="ECO:0000313" key="1">
    <source>
        <dbReference type="EMBL" id="RUM98809.1"/>
    </source>
</evidence>
<dbReference type="AlphaFoldDB" id="A0A432V9H7"/>
<gene>
    <name evidence="1" type="ORF">EET67_05845</name>
</gene>
<organism evidence="1 2">
    <name type="scientific">Borborobacter arsenicus</name>
    <dbReference type="NCBI Taxonomy" id="1851146"/>
    <lineage>
        <taxon>Bacteria</taxon>
        <taxon>Pseudomonadati</taxon>
        <taxon>Pseudomonadota</taxon>
        <taxon>Alphaproteobacteria</taxon>
        <taxon>Hyphomicrobiales</taxon>
        <taxon>Phyllobacteriaceae</taxon>
        <taxon>Borborobacter</taxon>
    </lineage>
</organism>
<keyword evidence="2" id="KW-1185">Reference proteome</keyword>
<accession>A0A432V9H7</accession>
<evidence type="ECO:0000313" key="2">
    <source>
        <dbReference type="Proteomes" id="UP000281647"/>
    </source>
</evidence>
<reference evidence="1 2" key="1">
    <citation type="submission" date="2018-11" db="EMBL/GenBank/DDBJ databases">
        <title>Pseudaminobacter arsenicus sp. nov., an arsenic-resistant bacterium isolated from arsenic-rich aquifers.</title>
        <authorList>
            <person name="Mu Y."/>
        </authorList>
    </citation>
    <scope>NUCLEOTIDE SEQUENCE [LARGE SCALE GENOMIC DNA]</scope>
    <source>
        <strain evidence="1 2">CB3</strain>
    </source>
</reference>
<dbReference type="OrthoDB" id="7916830at2"/>
<sequence>MKDSHSGSQTRQSRLAPSFGSTPDYGVESVHFRLIFVLAGALWLGAGLPSVAAAATVGEQATHAIQLVGQGDYETARSVLRQAVSGRPDAPLHLAQLEGLILRQQGRNREAVEVFRFILSREPNFTPARIELSSALTDLGDSDAALHQLQIIELGSNDPEIRRQARSFGESVKDQRPYGFSGYLSVLPSTNVNRGSGHAVVKVGDMDFEIDEEGRKQSGVGFGAGGNAYRSFYLDKQSRLTWAGSVDLKNYSGSGFDELSLSTSLSLARRFGRLELQAGPIVDYRLLAWEPYAFRYGFSLGGSFELGPHVNDHGIGTPYFRVKGTPCLG</sequence>
<dbReference type="Gene3D" id="1.25.40.10">
    <property type="entry name" value="Tetratricopeptide repeat domain"/>
    <property type="match status" value="1"/>
</dbReference>
<dbReference type="EMBL" id="RKST01000004">
    <property type="protein sequence ID" value="RUM98809.1"/>
    <property type="molecule type" value="Genomic_DNA"/>
</dbReference>
<comment type="caution">
    <text evidence="1">The sequence shown here is derived from an EMBL/GenBank/DDBJ whole genome shotgun (WGS) entry which is preliminary data.</text>
</comment>
<proteinExistence type="predicted"/>
<dbReference type="Proteomes" id="UP000281647">
    <property type="component" value="Unassembled WGS sequence"/>
</dbReference>
<protein>
    <submittedName>
        <fullName evidence="1">Tetratricopeptide repeat protein</fullName>
    </submittedName>
</protein>
<name>A0A432V9H7_9HYPH</name>